<dbReference type="AlphaFoldDB" id="A0A0K8S8L6"/>
<name>A0A0K8S8L6_LYGHE</name>
<proteinExistence type="predicted"/>
<dbReference type="EMBL" id="GBRD01016203">
    <property type="protein sequence ID" value="JAG49623.1"/>
    <property type="molecule type" value="Transcribed_RNA"/>
</dbReference>
<organism evidence="1">
    <name type="scientific">Lygus hesperus</name>
    <name type="common">Western plant bug</name>
    <dbReference type="NCBI Taxonomy" id="30085"/>
    <lineage>
        <taxon>Eukaryota</taxon>
        <taxon>Metazoa</taxon>
        <taxon>Ecdysozoa</taxon>
        <taxon>Arthropoda</taxon>
        <taxon>Hexapoda</taxon>
        <taxon>Insecta</taxon>
        <taxon>Pterygota</taxon>
        <taxon>Neoptera</taxon>
        <taxon>Paraneoptera</taxon>
        <taxon>Hemiptera</taxon>
        <taxon>Heteroptera</taxon>
        <taxon>Panheteroptera</taxon>
        <taxon>Cimicomorpha</taxon>
        <taxon>Miridae</taxon>
        <taxon>Mirini</taxon>
        <taxon>Lygus</taxon>
    </lineage>
</organism>
<sequence>MHTREKYINVEIPRGIGENRCRRFEKGTGENCDNFIDRMNDKSLQEAFQKGSRPAMKGIFASHLPKNGNGLRFIHGPQLENIQSIHIQPRIIQYPKQQEITAIALNPPAIVPHLLPTHRMKSGPPHESFKRPSMLLNKYPDFQYAESLKVLTLPTRLSSTLSTGSMIHYTNLPWMGLPIHHPPMGTGNQRYFHSLSSCPMPLRTTSIASFVKDEYNHWWFIHYETIL</sequence>
<protein>
    <submittedName>
        <fullName evidence="1">Uncharacterized protein</fullName>
    </submittedName>
</protein>
<evidence type="ECO:0000313" key="1">
    <source>
        <dbReference type="EMBL" id="JAG49623.1"/>
    </source>
</evidence>
<reference evidence="1" key="1">
    <citation type="submission" date="2014-09" db="EMBL/GenBank/DDBJ databases">
        <authorList>
            <person name="Magalhaes I.L.F."/>
            <person name="Oliveira U."/>
            <person name="Santos F.R."/>
            <person name="Vidigal T.H.D.A."/>
            <person name="Brescovit A.D."/>
            <person name="Santos A.J."/>
        </authorList>
    </citation>
    <scope>NUCLEOTIDE SEQUENCE</scope>
</reference>
<accession>A0A0K8S8L6</accession>